<evidence type="ECO:0008006" key="9">
    <source>
        <dbReference type="Google" id="ProtNLM"/>
    </source>
</evidence>
<feature type="transmembrane region" description="Helical" evidence="6">
    <location>
        <begin position="128"/>
        <end position="147"/>
    </location>
</feature>
<feature type="transmembrane region" description="Helical" evidence="6">
    <location>
        <begin position="90"/>
        <end position="108"/>
    </location>
</feature>
<organism evidence="7 8">
    <name type="scientific">Apatococcus lobatus</name>
    <dbReference type="NCBI Taxonomy" id="904363"/>
    <lineage>
        <taxon>Eukaryota</taxon>
        <taxon>Viridiplantae</taxon>
        <taxon>Chlorophyta</taxon>
        <taxon>core chlorophytes</taxon>
        <taxon>Trebouxiophyceae</taxon>
        <taxon>Chlorellales</taxon>
        <taxon>Chlorellaceae</taxon>
        <taxon>Apatococcus</taxon>
    </lineage>
</organism>
<evidence type="ECO:0000256" key="1">
    <source>
        <dbReference type="ARBA" id="ARBA00004141"/>
    </source>
</evidence>
<protein>
    <recommendedName>
        <fullName evidence="9">Transmembrane protein 184C</fullName>
    </recommendedName>
</protein>
<sequence length="478" mass="55025">MYFKQLILDVVLRTVVPQWQFSNRGLSHTDLTSWATPSALRVNSSERSGVGSALDPRALLLLSLAWSGRAAALPWLIIEFKRHDWEVQMRAWFIAGLVVIITLPITAYEVAMHLEYWSRPKLQIRVIRILWMVPIYSVDAWFCLGFQDARIYLDVIREFYEAFVIYNFFMYLLLYLEDTYGNVDAFYSTKDDVEHIWGFQYILAPWRMGHEFFWQCKTGVLSYVILRPLMTLTAFIAEQCGIYTEGNLRYNDVYPYTTLVNNFSQLWALYCLVLMFLATKEQLAPIRPLSKFIVVKAVVFFSFWQSVVIALLAWAGVIQSAEWKTYSKNDVAAGLQSFLICIEIRPPSFMHSLRIMFDVRDVVDDVHGVVDDTVQRTTDNITDLGRRSWRQARRTGSKIQPKRIMRMFDRAGRPANFEDAGVARSPSPSDGGNDLEETLLTQHSAPPAAHELNRGPGLPDPSPHDPLQPEQPHSMPHR</sequence>
<keyword evidence="3 6" id="KW-1133">Transmembrane helix</keyword>
<keyword evidence="8" id="KW-1185">Reference proteome</keyword>
<evidence type="ECO:0000256" key="6">
    <source>
        <dbReference type="SAM" id="Phobius"/>
    </source>
</evidence>
<reference evidence="7 8" key="1">
    <citation type="journal article" date="2024" name="Nat. Commun.">
        <title>Phylogenomics reveals the evolutionary origins of lichenization in chlorophyte algae.</title>
        <authorList>
            <person name="Puginier C."/>
            <person name="Libourel C."/>
            <person name="Otte J."/>
            <person name="Skaloud P."/>
            <person name="Haon M."/>
            <person name="Grisel S."/>
            <person name="Petersen M."/>
            <person name="Berrin J.G."/>
            <person name="Delaux P.M."/>
            <person name="Dal Grande F."/>
            <person name="Keller J."/>
        </authorList>
    </citation>
    <scope>NUCLEOTIDE SEQUENCE [LARGE SCALE GENOMIC DNA]</scope>
    <source>
        <strain evidence="7 8">SAG 2145</strain>
    </source>
</reference>
<accession>A0AAW1S4M4</accession>
<evidence type="ECO:0000256" key="3">
    <source>
        <dbReference type="ARBA" id="ARBA00022989"/>
    </source>
</evidence>
<dbReference type="PANTHER" id="PTHR23423">
    <property type="entry name" value="ORGANIC SOLUTE TRANSPORTER-RELATED"/>
    <property type="match status" value="1"/>
</dbReference>
<comment type="caution">
    <text evidence="7">The sequence shown here is derived from an EMBL/GenBank/DDBJ whole genome shotgun (WGS) entry which is preliminary data.</text>
</comment>
<gene>
    <name evidence="7" type="ORF">WJX74_001983</name>
</gene>
<dbReference type="GO" id="GO:0016020">
    <property type="term" value="C:membrane"/>
    <property type="evidence" value="ECO:0007669"/>
    <property type="project" value="UniProtKB-SubCell"/>
</dbReference>
<feature type="transmembrane region" description="Helical" evidence="6">
    <location>
        <begin position="298"/>
        <end position="317"/>
    </location>
</feature>
<dbReference type="Pfam" id="PF03619">
    <property type="entry name" value="Solute_trans_a"/>
    <property type="match status" value="1"/>
</dbReference>
<dbReference type="AlphaFoldDB" id="A0AAW1S4M4"/>
<keyword evidence="4 6" id="KW-0472">Membrane</keyword>
<evidence type="ECO:0000313" key="8">
    <source>
        <dbReference type="Proteomes" id="UP001438707"/>
    </source>
</evidence>
<dbReference type="SMART" id="SM01417">
    <property type="entry name" value="Solute_trans_a"/>
    <property type="match status" value="1"/>
</dbReference>
<evidence type="ECO:0000313" key="7">
    <source>
        <dbReference type="EMBL" id="KAK9841214.1"/>
    </source>
</evidence>
<feature type="transmembrane region" description="Helical" evidence="6">
    <location>
        <begin position="253"/>
        <end position="277"/>
    </location>
</feature>
<name>A0AAW1S4M4_9CHLO</name>
<evidence type="ECO:0000256" key="4">
    <source>
        <dbReference type="ARBA" id="ARBA00023136"/>
    </source>
</evidence>
<evidence type="ECO:0000256" key="5">
    <source>
        <dbReference type="SAM" id="MobiDB-lite"/>
    </source>
</evidence>
<dbReference type="Proteomes" id="UP001438707">
    <property type="component" value="Unassembled WGS sequence"/>
</dbReference>
<dbReference type="InterPro" id="IPR005178">
    <property type="entry name" value="Ostalpha/TMEM184C"/>
</dbReference>
<evidence type="ECO:0000256" key="2">
    <source>
        <dbReference type="ARBA" id="ARBA00022692"/>
    </source>
</evidence>
<proteinExistence type="predicted"/>
<dbReference type="EMBL" id="JALJOS010000003">
    <property type="protein sequence ID" value="KAK9841214.1"/>
    <property type="molecule type" value="Genomic_DNA"/>
</dbReference>
<keyword evidence="2 6" id="KW-0812">Transmembrane</keyword>
<feature type="transmembrane region" description="Helical" evidence="6">
    <location>
        <begin position="159"/>
        <end position="176"/>
    </location>
</feature>
<feature type="region of interest" description="Disordered" evidence="5">
    <location>
        <begin position="415"/>
        <end position="478"/>
    </location>
</feature>
<comment type="subcellular location">
    <subcellularLocation>
        <location evidence="1">Membrane</location>
        <topology evidence="1">Multi-pass membrane protein</topology>
    </subcellularLocation>
</comment>